<dbReference type="RefSeq" id="WP_190700470.1">
    <property type="nucleotide sequence ID" value="NZ_JAMPKX010000005.1"/>
</dbReference>
<dbReference type="SUPFAM" id="SSF47384">
    <property type="entry name" value="Homodimeric domain of signal transducing histidine kinase"/>
    <property type="match status" value="1"/>
</dbReference>
<accession>A0ABV0K566</accession>
<feature type="domain" description="Histidine kinase" evidence="14">
    <location>
        <begin position="543"/>
        <end position="768"/>
    </location>
</feature>
<protein>
    <recommendedName>
        <fullName evidence="3">histidine kinase</fullName>
        <ecNumber evidence="3">2.7.13.3</ecNumber>
    </recommendedName>
</protein>
<keyword evidence="10" id="KW-0902">Two-component regulatory system</keyword>
<sequence>MAETLDYRPLRSLNNDDLLALEVCNPYPIRFIKSIQPHGLLLSLSYPDLTILQVSANVETLLHQPPAALIGQPLTVVFAAADIELLRHCLDQTQASAYLTLTHSTTEQSFAVSLHWQQETVLMELEPQTTNEPMSEELCCQINTAIAAFGTASDLQALVEIFAHEIQRLTGFDRVMVYRFQPDQSGVVVAEVNRSDHESYLGLHYPATDIPREARSLFYENPLRFIPNLDYVPVPLVPEENPVKGPLDLGAAELRGVSLPHIDYLHRMGVSTSMTFSLTDDQRLWGLVACHHYQPKPVPKITRMAFTMLVKVASLELMRHQEQERSYYQAQNKTLLGQLGIAINETEDAVLKTLTTNANLLLDMFEAEGVALVLDQDYALVGSTPAQAEVKALIDWLAEQGEDQVFATPALAQAYPPSEQWSVKLAGVLAISIFLQQPRPVSYHILLFRPEQIETVHWAGELSASVTLDEAGEPKLCPRHSFDLWKELVRERSVAWSPRQLEAAADLRSTLMLAVLNFSNVALEQAAERAEVANRAKSEFLANMSHEIRTPMNAVLGFTDLLQTIIQNPVALDYLEAISSSGKTLMSLINDILDLSKIEAGQMDIKLEPTDITLLIQDIQHIFQQKAAQKGIRLRMILGTGLPKALWLDEVRLRQILFNLVGNALKFTEQGHVDIEVACTRLPAVPGESSVNLKISVADTGIGIAEADQQRIFNAFTQSYGQSDRKFGGTGLGLAITYRLTQLMGGTIDVESQLGRGSTFICEFNRVAIAPEGSSQPTAAEAETDLNQWAPLKILVVDDARSNQDLIAGYFRNTHHRLLFAENGLEGVQMAQTHLPDLILLDLRMPLMDGQAAALALKQHELTRSIPIILITASLSYEGEAMLANDLYDGLLHKPVKRQQLLELMQRVVGAGVLPTLERRSSTQAANPGAVALATLTPERLLALLTQLQAIAADCWQPLRQTLETRSLETFVERLQGALVVYPYPPLSDYLTTLTTQLEEFDWEHLPHTVNAFAPLLETLTHQVAALGEAPANG</sequence>
<dbReference type="CDD" id="cd00082">
    <property type="entry name" value="HisKA"/>
    <property type="match status" value="1"/>
</dbReference>
<dbReference type="PANTHER" id="PTHR43047:SF64">
    <property type="entry name" value="HISTIDINE KINASE CONTAINING CHEY-HOMOLOGOUS RECEIVER DOMAIN AND PAS DOMAIN-RELATED"/>
    <property type="match status" value="1"/>
</dbReference>
<dbReference type="SMART" id="SM00065">
    <property type="entry name" value="GAF"/>
    <property type="match status" value="1"/>
</dbReference>
<dbReference type="Gene3D" id="3.30.450.270">
    <property type="match status" value="1"/>
</dbReference>
<evidence type="ECO:0000256" key="12">
    <source>
        <dbReference type="PROSITE-ProRule" id="PRU00169"/>
    </source>
</evidence>
<dbReference type="PROSITE" id="PS50109">
    <property type="entry name" value="HIS_KIN"/>
    <property type="match status" value="1"/>
</dbReference>
<evidence type="ECO:0000256" key="9">
    <source>
        <dbReference type="ARBA" id="ARBA00022991"/>
    </source>
</evidence>
<dbReference type="Pfam" id="PF00360">
    <property type="entry name" value="PHY"/>
    <property type="match status" value="1"/>
</dbReference>
<evidence type="ECO:0000259" key="13">
    <source>
        <dbReference type="PROSITE" id="PS50046"/>
    </source>
</evidence>
<dbReference type="InterPro" id="IPR036097">
    <property type="entry name" value="HisK_dim/P_sf"/>
</dbReference>
<dbReference type="InterPro" id="IPR011006">
    <property type="entry name" value="CheY-like_superfamily"/>
</dbReference>
<evidence type="ECO:0000256" key="3">
    <source>
        <dbReference type="ARBA" id="ARBA00012438"/>
    </source>
</evidence>
<keyword evidence="5 12" id="KW-0597">Phosphoprotein</keyword>
<comment type="catalytic activity">
    <reaction evidence="1">
        <text>ATP + protein L-histidine = ADP + protein N-phospho-L-histidine.</text>
        <dbReference type="EC" id="2.7.13.3"/>
    </reaction>
</comment>
<evidence type="ECO:0000313" key="16">
    <source>
        <dbReference type="EMBL" id="MEP0947873.1"/>
    </source>
</evidence>
<dbReference type="SUPFAM" id="SSF55781">
    <property type="entry name" value="GAF domain-like"/>
    <property type="match status" value="2"/>
</dbReference>
<feature type="domain" description="Phytochrome chromophore attachment site" evidence="13">
    <location>
        <begin position="154"/>
        <end position="311"/>
    </location>
</feature>
<keyword evidence="16" id="KW-0067">ATP-binding</keyword>
<keyword evidence="8" id="KW-0418">Kinase</keyword>
<evidence type="ECO:0000256" key="4">
    <source>
        <dbReference type="ARBA" id="ARBA00022543"/>
    </source>
</evidence>
<dbReference type="InterPro" id="IPR003594">
    <property type="entry name" value="HATPase_dom"/>
</dbReference>
<evidence type="ECO:0000256" key="6">
    <source>
        <dbReference type="ARBA" id="ARBA00022606"/>
    </source>
</evidence>
<name>A0ABV0K566_9CYAN</name>
<dbReference type="Pfam" id="PF02518">
    <property type="entry name" value="HATPase_c"/>
    <property type="match status" value="1"/>
</dbReference>
<keyword evidence="17" id="KW-1185">Reference proteome</keyword>
<dbReference type="SUPFAM" id="SSF55785">
    <property type="entry name" value="PYP-like sensor domain (PAS domain)"/>
    <property type="match status" value="1"/>
</dbReference>
<evidence type="ECO:0000256" key="1">
    <source>
        <dbReference type="ARBA" id="ARBA00000085"/>
    </source>
</evidence>
<dbReference type="SMART" id="SM00388">
    <property type="entry name" value="HisKA"/>
    <property type="match status" value="1"/>
</dbReference>
<dbReference type="PRINTS" id="PR00344">
    <property type="entry name" value="BCTRLSENSOR"/>
</dbReference>
<evidence type="ECO:0000256" key="7">
    <source>
        <dbReference type="ARBA" id="ARBA00022679"/>
    </source>
</evidence>
<dbReference type="InterPro" id="IPR029016">
    <property type="entry name" value="GAF-like_dom_sf"/>
</dbReference>
<dbReference type="PROSITE" id="PS50110">
    <property type="entry name" value="RESPONSE_REGULATORY"/>
    <property type="match status" value="1"/>
</dbReference>
<comment type="caution">
    <text evidence="16">The sequence shown here is derived from an EMBL/GenBank/DDBJ whole genome shotgun (WGS) entry which is preliminary data.</text>
</comment>
<evidence type="ECO:0000256" key="2">
    <source>
        <dbReference type="ARBA" id="ARBA00006402"/>
    </source>
</evidence>
<gene>
    <name evidence="16" type="ORF">NC992_13395</name>
</gene>
<feature type="modified residue" description="4-aspartylphosphate" evidence="12">
    <location>
        <position position="842"/>
    </location>
</feature>
<dbReference type="InterPro" id="IPR003018">
    <property type="entry name" value="GAF"/>
</dbReference>
<dbReference type="CDD" id="cd16922">
    <property type="entry name" value="HATPase_EvgS-ArcB-TorS-like"/>
    <property type="match status" value="1"/>
</dbReference>
<evidence type="ECO:0000256" key="10">
    <source>
        <dbReference type="ARBA" id="ARBA00023012"/>
    </source>
</evidence>
<dbReference type="Pfam" id="PF00072">
    <property type="entry name" value="Response_reg"/>
    <property type="match status" value="1"/>
</dbReference>
<dbReference type="Gene3D" id="1.10.287.130">
    <property type="match status" value="1"/>
</dbReference>
<dbReference type="EMBL" id="JAMPKX010000005">
    <property type="protein sequence ID" value="MEP0947873.1"/>
    <property type="molecule type" value="Genomic_DNA"/>
</dbReference>
<dbReference type="Proteomes" id="UP001482513">
    <property type="component" value="Unassembled WGS sequence"/>
</dbReference>
<dbReference type="PANTHER" id="PTHR43047">
    <property type="entry name" value="TWO-COMPONENT HISTIDINE PROTEIN KINASE"/>
    <property type="match status" value="1"/>
</dbReference>
<evidence type="ECO:0000313" key="17">
    <source>
        <dbReference type="Proteomes" id="UP001482513"/>
    </source>
</evidence>
<dbReference type="InterPro" id="IPR036890">
    <property type="entry name" value="HATPase_C_sf"/>
</dbReference>
<reference evidence="16 17" key="1">
    <citation type="submission" date="2022-04" db="EMBL/GenBank/DDBJ databases">
        <title>Positive selection, recombination, and allopatry shape intraspecific diversity of widespread and dominant cyanobacteria.</title>
        <authorList>
            <person name="Wei J."/>
            <person name="Shu W."/>
            <person name="Hu C."/>
        </authorList>
    </citation>
    <scope>NUCLEOTIDE SEQUENCE [LARGE SCALE GENOMIC DNA]</scope>
    <source>
        <strain evidence="16 17">DQ-A4</strain>
    </source>
</reference>
<dbReference type="EC" id="2.7.13.3" evidence="3"/>
<dbReference type="Pfam" id="PF08446">
    <property type="entry name" value="PAS_2"/>
    <property type="match status" value="1"/>
</dbReference>
<dbReference type="SMART" id="SM00387">
    <property type="entry name" value="HATPase_c"/>
    <property type="match status" value="1"/>
</dbReference>
<dbReference type="GO" id="GO:0005524">
    <property type="term" value="F:ATP binding"/>
    <property type="evidence" value="ECO:0007669"/>
    <property type="project" value="UniProtKB-KW"/>
</dbReference>
<keyword evidence="4" id="KW-0600">Photoreceptor protein</keyword>
<dbReference type="PROSITE" id="PS50046">
    <property type="entry name" value="PHYTOCHROME_2"/>
    <property type="match status" value="1"/>
</dbReference>
<dbReference type="SMART" id="SM00448">
    <property type="entry name" value="REC"/>
    <property type="match status" value="1"/>
</dbReference>
<organism evidence="16 17">
    <name type="scientific">Leptolyngbya subtilissima DQ-A4</name>
    <dbReference type="NCBI Taxonomy" id="2933933"/>
    <lineage>
        <taxon>Bacteria</taxon>
        <taxon>Bacillati</taxon>
        <taxon>Cyanobacteriota</taxon>
        <taxon>Cyanophyceae</taxon>
        <taxon>Leptolyngbyales</taxon>
        <taxon>Leptolyngbyaceae</taxon>
        <taxon>Leptolyngbya group</taxon>
        <taxon>Leptolyngbya</taxon>
    </lineage>
</organism>
<keyword evidence="6" id="KW-0716">Sensory transduction</keyword>
<dbReference type="InterPro" id="IPR005467">
    <property type="entry name" value="His_kinase_dom"/>
</dbReference>
<dbReference type="InterPro" id="IPR035965">
    <property type="entry name" value="PAS-like_dom_sf"/>
</dbReference>
<dbReference type="InterPro" id="IPR016132">
    <property type="entry name" value="Phyto_chromo_attachment"/>
</dbReference>
<dbReference type="InterPro" id="IPR003661">
    <property type="entry name" value="HisK_dim/P_dom"/>
</dbReference>
<feature type="domain" description="Response regulatory" evidence="15">
    <location>
        <begin position="793"/>
        <end position="909"/>
    </location>
</feature>
<dbReference type="InterPro" id="IPR013515">
    <property type="entry name" value="Phytochrome_cen-reg"/>
</dbReference>
<dbReference type="Gene3D" id="3.30.450.40">
    <property type="match status" value="1"/>
</dbReference>
<proteinExistence type="inferred from homology"/>
<dbReference type="InterPro" id="IPR043150">
    <property type="entry name" value="Phytochrome_PHY_sf"/>
</dbReference>
<evidence type="ECO:0000256" key="5">
    <source>
        <dbReference type="ARBA" id="ARBA00022553"/>
    </source>
</evidence>
<keyword evidence="16" id="KW-0547">Nucleotide-binding</keyword>
<evidence type="ECO:0000256" key="8">
    <source>
        <dbReference type="ARBA" id="ARBA00022777"/>
    </source>
</evidence>
<dbReference type="InterPro" id="IPR013654">
    <property type="entry name" value="PAS_2"/>
</dbReference>
<evidence type="ECO:0000259" key="14">
    <source>
        <dbReference type="PROSITE" id="PS50109"/>
    </source>
</evidence>
<evidence type="ECO:0000256" key="11">
    <source>
        <dbReference type="ARBA" id="ARBA00023170"/>
    </source>
</evidence>
<keyword evidence="11" id="KW-0675">Receptor</keyword>
<dbReference type="Pfam" id="PF00512">
    <property type="entry name" value="HisKA"/>
    <property type="match status" value="1"/>
</dbReference>
<dbReference type="SUPFAM" id="SSF55874">
    <property type="entry name" value="ATPase domain of HSP90 chaperone/DNA topoisomerase II/histidine kinase"/>
    <property type="match status" value="1"/>
</dbReference>
<evidence type="ECO:0000259" key="15">
    <source>
        <dbReference type="PROSITE" id="PS50110"/>
    </source>
</evidence>
<dbReference type="Gene3D" id="3.40.50.2300">
    <property type="match status" value="1"/>
</dbReference>
<keyword evidence="7" id="KW-0808">Transferase</keyword>
<dbReference type="Pfam" id="PF01590">
    <property type="entry name" value="GAF"/>
    <property type="match status" value="1"/>
</dbReference>
<dbReference type="Gene3D" id="3.30.450.20">
    <property type="entry name" value="PAS domain"/>
    <property type="match status" value="1"/>
</dbReference>
<dbReference type="InterPro" id="IPR004358">
    <property type="entry name" value="Sig_transdc_His_kin-like_C"/>
</dbReference>
<dbReference type="InterPro" id="IPR001789">
    <property type="entry name" value="Sig_transdc_resp-reg_receiver"/>
</dbReference>
<keyword evidence="9" id="KW-0157">Chromophore</keyword>
<comment type="similarity">
    <text evidence="2">In the N-terminal section; belongs to the phytochrome family.</text>
</comment>
<dbReference type="SUPFAM" id="SSF52172">
    <property type="entry name" value="CheY-like"/>
    <property type="match status" value="1"/>
</dbReference>
<dbReference type="Gene3D" id="3.30.565.10">
    <property type="entry name" value="Histidine kinase-like ATPase, C-terminal domain"/>
    <property type="match status" value="1"/>
</dbReference>